<keyword evidence="10" id="KW-0269">Exonuclease</keyword>
<gene>
    <name evidence="10" type="ORF">C5Y96_01620</name>
</gene>
<accession>A0A2S8G763</accession>
<dbReference type="SUPFAM" id="SSF89550">
    <property type="entry name" value="PHP domain-like"/>
    <property type="match status" value="1"/>
</dbReference>
<dbReference type="InterPro" id="IPR043519">
    <property type="entry name" value="NT_sf"/>
</dbReference>
<dbReference type="GO" id="GO:0008270">
    <property type="term" value="F:zinc ion binding"/>
    <property type="evidence" value="ECO:0007669"/>
    <property type="project" value="TreeGrafter"/>
</dbReference>
<dbReference type="InterPro" id="IPR004013">
    <property type="entry name" value="PHP_dom"/>
</dbReference>
<evidence type="ECO:0000256" key="7">
    <source>
        <dbReference type="ARBA" id="ARBA00049244"/>
    </source>
</evidence>
<dbReference type="InterPro" id="IPR002008">
    <property type="entry name" value="DNA_pol_X_beta-like"/>
</dbReference>
<organism evidence="10 11">
    <name type="scientific">Blastopirellula marina</name>
    <dbReference type="NCBI Taxonomy" id="124"/>
    <lineage>
        <taxon>Bacteria</taxon>
        <taxon>Pseudomonadati</taxon>
        <taxon>Planctomycetota</taxon>
        <taxon>Planctomycetia</taxon>
        <taxon>Pirellulales</taxon>
        <taxon>Pirellulaceae</taxon>
        <taxon>Blastopirellula</taxon>
    </lineage>
</organism>
<dbReference type="Pfam" id="PF14791">
    <property type="entry name" value="DNA_pol_B_thumb"/>
    <property type="match status" value="1"/>
</dbReference>
<keyword evidence="2" id="KW-0808">Transferase</keyword>
<dbReference type="SMART" id="SM00483">
    <property type="entry name" value="POLXc"/>
    <property type="match status" value="1"/>
</dbReference>
<dbReference type="AlphaFoldDB" id="A0A2S8G763"/>
<dbReference type="OrthoDB" id="9808747at2"/>
<dbReference type="Gene3D" id="1.10.150.110">
    <property type="entry name" value="DNA polymerase beta, N-terminal domain-like"/>
    <property type="match status" value="1"/>
</dbReference>
<dbReference type="Pfam" id="PF14716">
    <property type="entry name" value="HHH_8"/>
    <property type="match status" value="1"/>
</dbReference>
<evidence type="ECO:0000313" key="11">
    <source>
        <dbReference type="Proteomes" id="UP000240009"/>
    </source>
</evidence>
<comment type="caution">
    <text evidence="10">The sequence shown here is derived from an EMBL/GenBank/DDBJ whole genome shotgun (WGS) entry which is preliminary data.</text>
</comment>
<evidence type="ECO:0000256" key="6">
    <source>
        <dbReference type="ARBA" id="ARBA00023204"/>
    </source>
</evidence>
<evidence type="ECO:0000259" key="8">
    <source>
        <dbReference type="SMART" id="SM00481"/>
    </source>
</evidence>
<dbReference type="GO" id="GO:0005829">
    <property type="term" value="C:cytosol"/>
    <property type="evidence" value="ECO:0007669"/>
    <property type="project" value="TreeGrafter"/>
</dbReference>
<dbReference type="InterPro" id="IPR029398">
    <property type="entry name" value="PolB_thumb"/>
</dbReference>
<feature type="domain" description="Polymerase/histidinol phosphatase N-terminal" evidence="8">
    <location>
        <begin position="343"/>
        <end position="423"/>
    </location>
</feature>
<dbReference type="EMBL" id="PUIA01000014">
    <property type="protein sequence ID" value="PQO40298.1"/>
    <property type="molecule type" value="Genomic_DNA"/>
</dbReference>
<dbReference type="Gene3D" id="3.30.210.10">
    <property type="entry name" value="DNA polymerase, thumb domain"/>
    <property type="match status" value="1"/>
</dbReference>
<dbReference type="InterPro" id="IPR010996">
    <property type="entry name" value="HHH_MUS81"/>
</dbReference>
<keyword evidence="10" id="KW-0378">Hydrolase</keyword>
<proteinExistence type="predicted"/>
<dbReference type="InterPro" id="IPR027421">
    <property type="entry name" value="DNA_pol_lamdba_lyase_dom_sf"/>
</dbReference>
<dbReference type="InterPro" id="IPR022311">
    <property type="entry name" value="PolX-like"/>
</dbReference>
<dbReference type="PIRSF" id="PIRSF005047">
    <property type="entry name" value="UCP005047_YshC"/>
    <property type="match status" value="1"/>
</dbReference>
<dbReference type="InterPro" id="IPR050243">
    <property type="entry name" value="PHP_phosphatase"/>
</dbReference>
<dbReference type="SUPFAM" id="SSF158702">
    <property type="entry name" value="Sec63 N-terminal domain-like"/>
    <property type="match status" value="1"/>
</dbReference>
<evidence type="ECO:0000313" key="10">
    <source>
        <dbReference type="EMBL" id="PQO40298.1"/>
    </source>
</evidence>
<dbReference type="Proteomes" id="UP000240009">
    <property type="component" value="Unassembled WGS sequence"/>
</dbReference>
<evidence type="ECO:0000256" key="1">
    <source>
        <dbReference type="ARBA" id="ARBA00012417"/>
    </source>
</evidence>
<dbReference type="Gene3D" id="1.10.150.20">
    <property type="entry name" value="5' to 3' exonuclease, C-terminal subdomain"/>
    <property type="match status" value="1"/>
</dbReference>
<keyword evidence="3" id="KW-0548">Nucleotidyltransferase</keyword>
<dbReference type="InterPro" id="IPR016195">
    <property type="entry name" value="Pol/histidinol_Pase-like"/>
</dbReference>
<keyword evidence="10" id="KW-0540">Nuclease</keyword>
<comment type="catalytic activity">
    <reaction evidence="7">
        <text>DNA(n) + a 2'-deoxyribonucleoside 5'-triphosphate = DNA(n+1) + diphosphate</text>
        <dbReference type="Rhea" id="RHEA:22508"/>
        <dbReference type="Rhea" id="RHEA-COMP:17339"/>
        <dbReference type="Rhea" id="RHEA-COMP:17340"/>
        <dbReference type="ChEBI" id="CHEBI:33019"/>
        <dbReference type="ChEBI" id="CHEBI:61560"/>
        <dbReference type="ChEBI" id="CHEBI:173112"/>
        <dbReference type="EC" id="2.7.7.7"/>
    </reaction>
</comment>
<dbReference type="Pfam" id="PF14792">
    <property type="entry name" value="DNA_pol_B_palm"/>
    <property type="match status" value="1"/>
</dbReference>
<dbReference type="PRINTS" id="PR00870">
    <property type="entry name" value="DNAPOLXBETA"/>
</dbReference>
<dbReference type="SMART" id="SM00481">
    <property type="entry name" value="POLIIIAc"/>
    <property type="match status" value="1"/>
</dbReference>
<dbReference type="InterPro" id="IPR047967">
    <property type="entry name" value="PolX_PHP"/>
</dbReference>
<evidence type="ECO:0000256" key="5">
    <source>
        <dbReference type="ARBA" id="ARBA00022932"/>
    </source>
</evidence>
<keyword evidence="4" id="KW-0227">DNA damage</keyword>
<dbReference type="Pfam" id="PF14520">
    <property type="entry name" value="HHH_5"/>
    <property type="match status" value="1"/>
</dbReference>
<dbReference type="GO" id="GO:0004527">
    <property type="term" value="F:exonuclease activity"/>
    <property type="evidence" value="ECO:0007669"/>
    <property type="project" value="UniProtKB-KW"/>
</dbReference>
<dbReference type="SUPFAM" id="SSF81301">
    <property type="entry name" value="Nucleotidyltransferase"/>
    <property type="match status" value="1"/>
</dbReference>
<dbReference type="NCBIfam" id="NF006375">
    <property type="entry name" value="PRK08609.1"/>
    <property type="match status" value="1"/>
</dbReference>
<dbReference type="InterPro" id="IPR028207">
    <property type="entry name" value="DNA_pol_B_palm_palm"/>
</dbReference>
<dbReference type="InterPro" id="IPR002054">
    <property type="entry name" value="DNA-dir_DNA_pol_X"/>
</dbReference>
<reference evidence="10 11" key="1">
    <citation type="submission" date="2018-02" db="EMBL/GenBank/DDBJ databases">
        <title>Comparative genomes isolates from brazilian mangrove.</title>
        <authorList>
            <person name="Araujo J.E."/>
            <person name="Taketani R.G."/>
            <person name="Silva M.C.P."/>
            <person name="Loureco M.V."/>
            <person name="Andreote F.D."/>
        </authorList>
    </citation>
    <scope>NUCLEOTIDE SEQUENCE [LARGE SCALE GENOMIC DNA]</scope>
    <source>
        <strain evidence="10 11">HEX-2 MGV</strain>
    </source>
</reference>
<feature type="domain" description="DNA-directed DNA polymerase X" evidence="9">
    <location>
        <begin position="1"/>
        <end position="320"/>
    </location>
</feature>
<keyword evidence="5" id="KW-0239">DNA-directed DNA polymerase</keyword>
<evidence type="ECO:0000256" key="3">
    <source>
        <dbReference type="ARBA" id="ARBA00022695"/>
    </source>
</evidence>
<dbReference type="CDD" id="cd00141">
    <property type="entry name" value="NT_POLXc"/>
    <property type="match status" value="1"/>
</dbReference>
<evidence type="ECO:0000259" key="9">
    <source>
        <dbReference type="SMART" id="SM00483"/>
    </source>
</evidence>
<dbReference type="InterPro" id="IPR003141">
    <property type="entry name" value="Pol/His_phosphatase_N"/>
</dbReference>
<dbReference type="EC" id="2.7.7.7" evidence="1"/>
<dbReference type="Gene3D" id="3.20.20.140">
    <property type="entry name" value="Metal-dependent hydrolases"/>
    <property type="match status" value="1"/>
</dbReference>
<dbReference type="RefSeq" id="WP_105349806.1">
    <property type="nucleotide sequence ID" value="NZ_PUIA01000014.1"/>
</dbReference>
<evidence type="ECO:0000256" key="4">
    <source>
        <dbReference type="ARBA" id="ARBA00022763"/>
    </source>
</evidence>
<dbReference type="Gene3D" id="3.30.460.10">
    <property type="entry name" value="Beta Polymerase, domain 2"/>
    <property type="match status" value="1"/>
</dbReference>
<dbReference type="GO" id="GO:0042578">
    <property type="term" value="F:phosphoric ester hydrolase activity"/>
    <property type="evidence" value="ECO:0007669"/>
    <property type="project" value="TreeGrafter"/>
</dbReference>
<dbReference type="CDD" id="cd07436">
    <property type="entry name" value="PHP_PolX"/>
    <property type="match status" value="1"/>
</dbReference>
<dbReference type="GO" id="GO:0003887">
    <property type="term" value="F:DNA-directed DNA polymerase activity"/>
    <property type="evidence" value="ECO:0007669"/>
    <property type="project" value="UniProtKB-KW"/>
</dbReference>
<dbReference type="Pfam" id="PF02811">
    <property type="entry name" value="PHP"/>
    <property type="match status" value="1"/>
</dbReference>
<dbReference type="GO" id="GO:0003677">
    <property type="term" value="F:DNA binding"/>
    <property type="evidence" value="ECO:0007669"/>
    <property type="project" value="InterPro"/>
</dbReference>
<dbReference type="GO" id="GO:0006281">
    <property type="term" value="P:DNA repair"/>
    <property type="evidence" value="ECO:0007669"/>
    <property type="project" value="UniProtKB-KW"/>
</dbReference>
<protein>
    <recommendedName>
        <fullName evidence="1">DNA-directed DNA polymerase</fullName>
        <ecNumber evidence="1">2.7.7.7</ecNumber>
    </recommendedName>
</protein>
<dbReference type="PANTHER" id="PTHR36928:SF1">
    <property type="entry name" value="PHOSPHATASE YCDX-RELATED"/>
    <property type="match status" value="1"/>
</dbReference>
<dbReference type="PANTHER" id="PTHR36928">
    <property type="entry name" value="PHOSPHATASE YCDX-RELATED"/>
    <property type="match status" value="1"/>
</dbReference>
<evidence type="ECO:0000256" key="2">
    <source>
        <dbReference type="ARBA" id="ARBA00022679"/>
    </source>
</evidence>
<name>A0A2S8G763_9BACT</name>
<sequence>MNNAQIAAKFEMLADLLEFQGANSFRIRAYRNAARTIESLSQQISDILNDTSQKLTDFEGIGKDLAEKCQVLVETGKLPQLEDLQKKIPPSVLAMLRIPGLGPKKAAVIYKELGISTLEGLREACQDEKIRALKGFGAKTEQTILSGIDLAATADQRVYWAKADKLVQRLREHLESAKGIEKLTFAGSYRRGKETVGDIDILTVAESSNEAMDRLGEFPDLEEVIARGDTKMSIRLASNMQVDLRVVPAKSYGAAMQYFTGSKEHNVKVRGIAKQRGLKINEYGVFRVNDDGSETYVAGETEEDVYAALDLPCFPPELRENRDEFKLVETGLPKLITVEDIVGDMHMHTDATDGLNTLEEMIEAGIAKGYQYIAITDHSKRVSMANGLNAERLLEQWKTIDKLRNKYDGKIQILKGLECDILEQGGMDLPDEVLEQGDWIIASVHYGQGQPKQQITDRIVGALENPNVCIIAHPTGRLINRREPYEVDLDAVFQCAKENKKFVELNANPARLDLNDVYCHAAKGQGIPIGINSDGHKIEGLDVIRYGIMQARRAGLTKEDVVNTRSWDDIRKLLGRV</sequence>
<dbReference type="SUPFAM" id="SSF47802">
    <property type="entry name" value="DNA polymerase beta, N-terminal domain-like"/>
    <property type="match status" value="1"/>
</dbReference>
<dbReference type="InterPro" id="IPR037160">
    <property type="entry name" value="DNA_Pol_thumb_sf"/>
</dbReference>
<keyword evidence="6" id="KW-0234">DNA repair</keyword>